<dbReference type="EMBL" id="LT984806">
    <property type="protein sequence ID" value="SPD45908.1"/>
    <property type="molecule type" value="Genomic_DNA"/>
</dbReference>
<protein>
    <submittedName>
        <fullName evidence="3">Uncharacterized protein</fullName>
    </submittedName>
</protein>
<dbReference type="Proteomes" id="UP000256710">
    <property type="component" value="Unassembled WGS sequence"/>
</dbReference>
<name>A0A375H4W1_9BURK</name>
<sequence>MRDQLDLAGALGAVGLVQREGGGVVVGAGFGEAARQHGGILDRHRGALRHMRLHRVAGVAQQHQAAPAPQRQRVALQQRPLGHFDRAFDQRLHAFVPAVEGRAHLFDAARHPALAHVPLGLGHAGDVVDLVELAGVEVDHHVAVIGPPLGAAVVREALDARDREHRAVRDVAGVLGRLGAQQGLADAGIDAVGADHDIGLLDRAVGEAQLHHIALVGDAFQLLVEEQRAGRDGVGQQLVEVAAMHGQVAGAVVAHRIVAKRDLRDHFAGEAVAAVPVVGVAAHVVERVLDADAPHDLHHVGPDMDARAQARERRCLFIQPDLEAGSLQQGGRGRPSESGADNCDSRFALHVISPGNDTKVDGGLGRPRGLPLKTSVHTQNIEVKAKSDEPMENPDDDVMDLQ</sequence>
<dbReference type="EMBL" id="OFTC01000028">
    <property type="protein sequence ID" value="SOZ37331.1"/>
    <property type="molecule type" value="Genomic_DNA"/>
</dbReference>
<evidence type="ECO:0000313" key="2">
    <source>
        <dbReference type="EMBL" id="SOZ37331.1"/>
    </source>
</evidence>
<dbReference type="AlphaFoldDB" id="A0A375H4W1"/>
<evidence type="ECO:0000313" key="5">
    <source>
        <dbReference type="Proteomes" id="UP000256710"/>
    </source>
</evidence>
<reference evidence="4 5" key="1">
    <citation type="submission" date="2018-01" db="EMBL/GenBank/DDBJ databases">
        <authorList>
            <person name="Clerissi C."/>
        </authorList>
    </citation>
    <scope>NUCLEOTIDE SEQUENCE [LARGE SCALE GENOMIC DNA]</scope>
    <source>
        <strain evidence="2">Cupriavidus taiwanensis STM 6082</strain>
        <strain evidence="3">Cupriavidus taiwanensis STM 6160</strain>
    </source>
</reference>
<evidence type="ECO:0000313" key="4">
    <source>
        <dbReference type="Proteomes" id="UP000255168"/>
    </source>
</evidence>
<feature type="region of interest" description="Disordered" evidence="1">
    <location>
        <begin position="354"/>
        <end position="402"/>
    </location>
</feature>
<accession>A0A375H4W1</accession>
<evidence type="ECO:0000256" key="1">
    <source>
        <dbReference type="SAM" id="MobiDB-lite"/>
    </source>
</evidence>
<gene>
    <name evidence="2" type="ORF">CBM2605_A60575</name>
    <name evidence="3" type="ORF">CBM2607_10845</name>
</gene>
<keyword evidence="5" id="KW-1185">Reference proteome</keyword>
<feature type="compositionally biased region" description="Acidic residues" evidence="1">
    <location>
        <begin position="390"/>
        <end position="402"/>
    </location>
</feature>
<organism evidence="3 4">
    <name type="scientific">Cupriavidus neocaledonicus</name>
    <dbReference type="NCBI Taxonomy" id="1040979"/>
    <lineage>
        <taxon>Bacteria</taxon>
        <taxon>Pseudomonadati</taxon>
        <taxon>Pseudomonadota</taxon>
        <taxon>Betaproteobacteria</taxon>
        <taxon>Burkholderiales</taxon>
        <taxon>Burkholderiaceae</taxon>
        <taxon>Cupriavidus</taxon>
    </lineage>
</organism>
<proteinExistence type="predicted"/>
<evidence type="ECO:0000313" key="3">
    <source>
        <dbReference type="EMBL" id="SPD45908.1"/>
    </source>
</evidence>
<dbReference type="Proteomes" id="UP000255168">
    <property type="component" value="Chromosome I"/>
</dbReference>